<dbReference type="InterPro" id="IPR036390">
    <property type="entry name" value="WH_DNA-bd_sf"/>
</dbReference>
<comment type="catalytic activity">
    <reaction evidence="6">
        <text>siroheme + 2 H(+) = 12,18-didecarboxysiroheme + 2 CO2</text>
        <dbReference type="Rhea" id="RHEA:19093"/>
        <dbReference type="ChEBI" id="CHEBI:15378"/>
        <dbReference type="ChEBI" id="CHEBI:16526"/>
        <dbReference type="ChEBI" id="CHEBI:60052"/>
        <dbReference type="ChEBI" id="CHEBI:140497"/>
        <dbReference type="EC" id="4.1.1.111"/>
    </reaction>
</comment>
<dbReference type="InterPro" id="IPR053953">
    <property type="entry name" value="NirdL-like_HTH"/>
</dbReference>
<dbReference type="GO" id="GO:0006783">
    <property type="term" value="P:heme biosynthetic process"/>
    <property type="evidence" value="ECO:0007669"/>
    <property type="project" value="UniProtKB-KW"/>
</dbReference>
<dbReference type="InterPro" id="IPR040523">
    <property type="entry name" value="AsnC_trans_reg2"/>
</dbReference>
<feature type="domain" description="Siroheme decarboxylase NirL-like HTH" evidence="8">
    <location>
        <begin position="180"/>
        <end position="223"/>
    </location>
</feature>
<feature type="domain" description="Siroheme decarboxylase AsnC-like ligand binding" evidence="7">
    <location>
        <begin position="62"/>
        <end position="140"/>
    </location>
</feature>
<dbReference type="PaxDb" id="667014-Thein_0848"/>
<proteinExistence type="inferred from homology"/>
<protein>
    <recommendedName>
        <fullName evidence="5">siroheme decarboxylase</fullName>
        <ecNumber evidence="5">4.1.1.111</ecNumber>
    </recommendedName>
</protein>
<evidence type="ECO:0000256" key="1">
    <source>
        <dbReference type="ARBA" id="ARBA00004744"/>
    </source>
</evidence>
<evidence type="ECO:0000256" key="6">
    <source>
        <dbReference type="ARBA" id="ARBA00048470"/>
    </source>
</evidence>
<dbReference type="GO" id="GO:0016829">
    <property type="term" value="F:lyase activity"/>
    <property type="evidence" value="ECO:0007669"/>
    <property type="project" value="UniProtKB-KW"/>
</dbReference>
<dbReference type="InterPro" id="IPR036388">
    <property type="entry name" value="WH-like_DNA-bd_sf"/>
</dbReference>
<dbReference type="EC" id="4.1.1.111" evidence="5"/>
<reference evidence="10" key="1">
    <citation type="submission" date="2011-04" db="EMBL/GenBank/DDBJ databases">
        <title>The complete genome of Thermodesulfatator indicus DSM 15286.</title>
        <authorList>
            <person name="Lucas S."/>
            <person name="Copeland A."/>
            <person name="Lapidus A."/>
            <person name="Bruce D."/>
            <person name="Goodwin L."/>
            <person name="Pitluck S."/>
            <person name="Peters L."/>
            <person name="Kyrpides N."/>
            <person name="Mavromatis K."/>
            <person name="Pagani I."/>
            <person name="Ivanova N."/>
            <person name="Saunders L."/>
            <person name="Detter J.C."/>
            <person name="Tapia R."/>
            <person name="Han C."/>
            <person name="Land M."/>
            <person name="Hauser L."/>
            <person name="Markowitz V."/>
            <person name="Cheng J.-F."/>
            <person name="Hugenholtz P."/>
            <person name="Woyke T."/>
            <person name="Wu D."/>
            <person name="Spring S."/>
            <person name="Schroeder M."/>
            <person name="Brambilla E."/>
            <person name="Klenk H.-P."/>
            <person name="Eisen J.A."/>
        </authorList>
    </citation>
    <scope>NUCLEOTIDE SEQUENCE [LARGE SCALE GENOMIC DNA]</scope>
    <source>
        <strain evidence="10">DSM 15286 / JCM 11887 / CIR29812</strain>
    </source>
</reference>
<dbReference type="SUPFAM" id="SSF46785">
    <property type="entry name" value="Winged helix' DNA-binding domain"/>
    <property type="match status" value="1"/>
</dbReference>
<dbReference type="Proteomes" id="UP000006793">
    <property type="component" value="Chromosome"/>
</dbReference>
<dbReference type="HOGENOM" id="CLU_049427_0_0_0"/>
<dbReference type="Gene3D" id="3.30.70.3460">
    <property type="match status" value="2"/>
</dbReference>
<gene>
    <name evidence="9" type="ordered locus">Thein_0848</name>
</gene>
<feature type="domain" description="Siroheme decarboxylase NirL-like HTH" evidence="8">
    <location>
        <begin position="5"/>
        <end position="51"/>
    </location>
</feature>
<evidence type="ECO:0000256" key="3">
    <source>
        <dbReference type="ARBA" id="ARBA00023239"/>
    </source>
</evidence>
<evidence type="ECO:0000259" key="8">
    <source>
        <dbReference type="Pfam" id="PF22451"/>
    </source>
</evidence>
<dbReference type="Pfam" id="PF22451">
    <property type="entry name" value="NirdL-like_HTH"/>
    <property type="match status" value="2"/>
</dbReference>
<dbReference type="InParanoid" id="F8ACT4"/>
<dbReference type="AlphaFoldDB" id="F8ACT4"/>
<evidence type="ECO:0000256" key="4">
    <source>
        <dbReference type="ARBA" id="ARBA00023457"/>
    </source>
</evidence>
<dbReference type="EMBL" id="CP002683">
    <property type="protein sequence ID" value="AEH44725.1"/>
    <property type="molecule type" value="Genomic_DNA"/>
</dbReference>
<dbReference type="PANTHER" id="PTHR43413">
    <property type="entry name" value="TRANSCRIPTIONAL REGULATOR, ASNC FAMILY"/>
    <property type="match status" value="1"/>
</dbReference>
<accession>F8ACT4</accession>
<dbReference type="PANTHER" id="PTHR43413:SF1">
    <property type="entry name" value="SIROHEME DECARBOXYLASE NIRL SUBUNIT"/>
    <property type="match status" value="1"/>
</dbReference>
<comment type="pathway">
    <text evidence="1">Porphyrin-containing compound metabolism; protoheme biosynthesis.</text>
</comment>
<keyword evidence="10" id="KW-1185">Reference proteome</keyword>
<dbReference type="SMART" id="SM00344">
    <property type="entry name" value="HTH_ASNC"/>
    <property type="match status" value="1"/>
</dbReference>
<organism evidence="9 10">
    <name type="scientific">Thermodesulfatator indicus (strain DSM 15286 / JCM 11887 / CIR29812)</name>
    <dbReference type="NCBI Taxonomy" id="667014"/>
    <lineage>
        <taxon>Bacteria</taxon>
        <taxon>Pseudomonadati</taxon>
        <taxon>Thermodesulfobacteriota</taxon>
        <taxon>Thermodesulfobacteria</taxon>
        <taxon>Thermodesulfobacteriales</taxon>
        <taxon>Thermodesulfatatoraceae</taxon>
        <taxon>Thermodesulfatator</taxon>
    </lineage>
</organism>
<sequence>MDQKDKILLTEIQKRFPLESAPYQSLARKLSISEEEVITRLNKLKKAGILRQIGAIFNPHALGYQTSLVAAAVPEEKFSQAADVINAFPGVSHNYLRNHFYNMWFTIAVPPNEPFEETLAELIKKAGVSRFLILPIKRIFHIAVVYDLNENHTEDNNIDFSFSDTDMKNFLVPDEKTISLVKLTQEDLPRVSRPFQEIARKIGLDEGEVLSWIKDSLNKGIIRRFAGLVRHTRAGVRGNIMVAWEVPEDQLEKVGKALAKEKKITHCYERKSYPEWPYNLYTMVHAQSPEEALNFVENKANELKISSYLPLETIKELKKTRLKLFW</sequence>
<dbReference type="RefSeq" id="WP_013907469.1">
    <property type="nucleotide sequence ID" value="NC_015681.1"/>
</dbReference>
<evidence type="ECO:0000256" key="5">
    <source>
        <dbReference type="ARBA" id="ARBA00023471"/>
    </source>
</evidence>
<dbReference type="InterPro" id="IPR050684">
    <property type="entry name" value="HTH-Siroheme_Decarb"/>
</dbReference>
<dbReference type="KEGG" id="tid:Thein_0848"/>
<evidence type="ECO:0000313" key="9">
    <source>
        <dbReference type="EMBL" id="AEH44725.1"/>
    </source>
</evidence>
<name>F8ACT4_THEID</name>
<feature type="domain" description="Siroheme decarboxylase AsnC-like ligand binding" evidence="7">
    <location>
        <begin position="233"/>
        <end position="318"/>
    </location>
</feature>
<dbReference type="OrthoDB" id="9806536at2"/>
<dbReference type="eggNOG" id="COG1522">
    <property type="taxonomic scope" value="Bacteria"/>
</dbReference>
<dbReference type="Pfam" id="PF17805">
    <property type="entry name" value="AsnC_trans_reg2"/>
    <property type="match status" value="2"/>
</dbReference>
<evidence type="ECO:0000256" key="2">
    <source>
        <dbReference type="ARBA" id="ARBA00023133"/>
    </source>
</evidence>
<evidence type="ECO:0000259" key="7">
    <source>
        <dbReference type="Pfam" id="PF17805"/>
    </source>
</evidence>
<dbReference type="InterPro" id="IPR019888">
    <property type="entry name" value="Tscrpt_reg_AsnC-like"/>
</dbReference>
<keyword evidence="3" id="KW-0456">Lyase</keyword>
<comment type="similarity">
    <text evidence="4">Belongs to the Ahb/Nir family.</text>
</comment>
<reference evidence="9 10" key="2">
    <citation type="journal article" date="2012" name="Stand. Genomic Sci.">
        <title>Complete genome sequence of the thermophilic sulfate-reducing ocean bacterium Thermodesulfatator indicus type strain (CIR29812(T)).</title>
        <authorList>
            <person name="Anderson I."/>
            <person name="Saunders E."/>
            <person name="Lapidus A."/>
            <person name="Nolan M."/>
            <person name="Lucas S."/>
            <person name="Tice H."/>
            <person name="Del Rio T.G."/>
            <person name="Cheng J.F."/>
            <person name="Han C."/>
            <person name="Tapia R."/>
            <person name="Goodwin L.A."/>
            <person name="Pitluck S."/>
            <person name="Liolios K."/>
            <person name="Mavromatis K."/>
            <person name="Pagani I."/>
            <person name="Ivanova N."/>
            <person name="Mikhailova N."/>
            <person name="Pati A."/>
            <person name="Chen A."/>
            <person name="Palaniappan K."/>
            <person name="Land M."/>
            <person name="Hauser L."/>
            <person name="Jeffries C.D."/>
            <person name="Chang Y.J."/>
            <person name="Brambilla E.M."/>
            <person name="Rohde M."/>
            <person name="Spring S."/>
            <person name="Goker M."/>
            <person name="Detter J.C."/>
            <person name="Woyke T."/>
            <person name="Bristow J."/>
            <person name="Eisen J.A."/>
            <person name="Markowitz V."/>
            <person name="Hugenholtz P."/>
            <person name="Kyrpides N.C."/>
            <person name="Klenk H.P."/>
        </authorList>
    </citation>
    <scope>NUCLEOTIDE SEQUENCE [LARGE SCALE GENOMIC DNA]</scope>
    <source>
        <strain evidence="10">DSM 15286 / JCM 11887 / CIR29812</strain>
    </source>
</reference>
<dbReference type="Gene3D" id="1.10.10.10">
    <property type="entry name" value="Winged helix-like DNA-binding domain superfamily/Winged helix DNA-binding domain"/>
    <property type="match status" value="1"/>
</dbReference>
<keyword evidence="2" id="KW-0350">Heme biosynthesis</keyword>
<evidence type="ECO:0000313" key="10">
    <source>
        <dbReference type="Proteomes" id="UP000006793"/>
    </source>
</evidence>
<dbReference type="STRING" id="667014.Thein_0848"/>